<evidence type="ECO:0000313" key="15">
    <source>
        <dbReference type="Proteomes" id="UP000007464"/>
    </source>
</evidence>
<feature type="domain" description="THUMP" evidence="13">
    <location>
        <begin position="60"/>
        <end position="165"/>
    </location>
</feature>
<dbReference type="SUPFAM" id="SSF52402">
    <property type="entry name" value="Adenine nucleotide alpha hydrolases-like"/>
    <property type="match status" value="1"/>
</dbReference>
<evidence type="ECO:0000256" key="6">
    <source>
        <dbReference type="ARBA" id="ARBA00022840"/>
    </source>
</evidence>
<dbReference type="GO" id="GO:0004810">
    <property type="term" value="F:CCA tRNA nucleotidyltransferase activity"/>
    <property type="evidence" value="ECO:0007669"/>
    <property type="project" value="InterPro"/>
</dbReference>
<dbReference type="CDD" id="cd11716">
    <property type="entry name" value="THUMP_ThiI"/>
    <property type="match status" value="1"/>
</dbReference>
<dbReference type="NCBIfam" id="TIGR04271">
    <property type="entry name" value="ThiI_C_thiazole"/>
    <property type="match status" value="1"/>
</dbReference>
<dbReference type="InterPro" id="IPR036873">
    <property type="entry name" value="Rhodanese-like_dom_sf"/>
</dbReference>
<proteinExistence type="inferred from homology"/>
<evidence type="ECO:0000256" key="2">
    <source>
        <dbReference type="ARBA" id="ARBA00022490"/>
    </source>
</evidence>
<keyword evidence="6 11" id="KW-0067">ATP-binding</keyword>
<dbReference type="InterPro" id="IPR050102">
    <property type="entry name" value="tRNA_sulfurtransferase_ThiI"/>
</dbReference>
<dbReference type="Pfam" id="PF02568">
    <property type="entry name" value="ThiI"/>
    <property type="match status" value="1"/>
</dbReference>
<keyword evidence="4 11" id="KW-0808">Transferase</keyword>
<dbReference type="KEGG" id="bva:BVAF_240"/>
<accession>E8Q622</accession>
<reference evidence="14 15" key="1">
    <citation type="journal article" date="2010" name="BMC Genomics">
        <title>Unprecedented loss of ammonia assimilation capability in a urease-encoding bacterial mutualist.</title>
        <authorList>
            <person name="Williams L.E."/>
            <person name="Wernegreen J.J."/>
        </authorList>
    </citation>
    <scope>NUCLEOTIDE SEQUENCE [LARGE SCALE GENOMIC DNA]</scope>
    <source>
        <strain evidence="14 15">BVAF</strain>
    </source>
</reference>
<dbReference type="CDD" id="cd00158">
    <property type="entry name" value="RHOD"/>
    <property type="match status" value="1"/>
</dbReference>
<keyword evidence="3 11" id="KW-0820">tRNA-binding</keyword>
<feature type="binding site" evidence="11">
    <location>
        <position position="297"/>
    </location>
    <ligand>
        <name>ATP</name>
        <dbReference type="ChEBI" id="CHEBI:30616"/>
    </ligand>
</feature>
<evidence type="ECO:0000259" key="13">
    <source>
        <dbReference type="PROSITE" id="PS51165"/>
    </source>
</evidence>
<dbReference type="PROSITE" id="PS50206">
    <property type="entry name" value="RHODANESE_3"/>
    <property type="match status" value="1"/>
</dbReference>
<comment type="similarity">
    <text evidence="11">Belongs to the ThiI family.</text>
</comment>
<evidence type="ECO:0000256" key="9">
    <source>
        <dbReference type="ARBA" id="ARBA00023157"/>
    </source>
</evidence>
<dbReference type="SUPFAM" id="SSF52821">
    <property type="entry name" value="Rhodanese/Cell cycle control phosphatase"/>
    <property type="match status" value="1"/>
</dbReference>
<keyword evidence="9" id="KW-1015">Disulfide bond</keyword>
<dbReference type="InterPro" id="IPR049962">
    <property type="entry name" value="THUMP_ThiI"/>
</dbReference>
<feature type="domain" description="Rhodanese" evidence="12">
    <location>
        <begin position="409"/>
        <end position="494"/>
    </location>
</feature>
<feature type="active site" description="Cysteine persulfide intermediate" evidence="11">
    <location>
        <position position="462"/>
    </location>
</feature>
<dbReference type="InterPro" id="IPR003720">
    <property type="entry name" value="tRNA_STrfase"/>
</dbReference>
<dbReference type="Pfam" id="PF02926">
    <property type="entry name" value="THUMP"/>
    <property type="match status" value="1"/>
</dbReference>
<comment type="pathway">
    <text evidence="11">Cofactor biosynthesis; thiamine diphosphate biosynthesis.</text>
</comment>
<dbReference type="InterPro" id="IPR020536">
    <property type="entry name" value="ThiI_AANH"/>
</dbReference>
<comment type="caution">
    <text evidence="11">Lacks conserved residue(s) required for the propagation of feature annotation.</text>
</comment>
<evidence type="ECO:0000256" key="3">
    <source>
        <dbReference type="ARBA" id="ARBA00022555"/>
    </source>
</evidence>
<keyword evidence="15" id="KW-1185">Reference proteome</keyword>
<gene>
    <name evidence="11 14" type="primary">thiI</name>
    <name evidence="14" type="ordered locus">BVAF_240</name>
</gene>
<evidence type="ECO:0000259" key="12">
    <source>
        <dbReference type="PROSITE" id="PS50206"/>
    </source>
</evidence>
<dbReference type="AlphaFoldDB" id="E8Q622"/>
<keyword evidence="10" id="KW-0676">Redox-active center</keyword>
<dbReference type="GO" id="GO:0005829">
    <property type="term" value="C:cytosol"/>
    <property type="evidence" value="ECO:0007669"/>
    <property type="project" value="TreeGrafter"/>
</dbReference>
<evidence type="ECO:0000256" key="1">
    <source>
        <dbReference type="ARBA" id="ARBA00004496"/>
    </source>
</evidence>
<organism evidence="14 15">
    <name type="scientific">Blochmanniella vafra (strain BVAF)</name>
    <dbReference type="NCBI Taxonomy" id="859654"/>
    <lineage>
        <taxon>Bacteria</taxon>
        <taxon>Pseudomonadati</taxon>
        <taxon>Pseudomonadota</taxon>
        <taxon>Gammaproteobacteria</taxon>
        <taxon>Enterobacterales</taxon>
        <taxon>Enterobacteriaceae</taxon>
        <taxon>ant endosymbionts</taxon>
        <taxon>Candidatus Blochmanniella</taxon>
    </lineage>
</organism>
<dbReference type="OrthoDB" id="9773948at2"/>
<dbReference type="STRING" id="859654.BVAF_240"/>
<keyword evidence="8 11" id="KW-0784">Thiamine biosynthesis</keyword>
<comment type="catalytic activity">
    <reaction evidence="11">
        <text>[ThiI sulfur-carrier protein]-S-sulfanyl-L-cysteine + a uridine in tRNA + 2 reduced [2Fe-2S]-[ferredoxin] + ATP + H(+) = [ThiI sulfur-carrier protein]-L-cysteine + a 4-thiouridine in tRNA + 2 oxidized [2Fe-2S]-[ferredoxin] + AMP + diphosphate</text>
        <dbReference type="Rhea" id="RHEA:24176"/>
        <dbReference type="Rhea" id="RHEA-COMP:10000"/>
        <dbReference type="Rhea" id="RHEA-COMP:10001"/>
        <dbReference type="Rhea" id="RHEA-COMP:13337"/>
        <dbReference type="Rhea" id="RHEA-COMP:13338"/>
        <dbReference type="Rhea" id="RHEA-COMP:13339"/>
        <dbReference type="Rhea" id="RHEA-COMP:13340"/>
        <dbReference type="ChEBI" id="CHEBI:15378"/>
        <dbReference type="ChEBI" id="CHEBI:29950"/>
        <dbReference type="ChEBI" id="CHEBI:30616"/>
        <dbReference type="ChEBI" id="CHEBI:33019"/>
        <dbReference type="ChEBI" id="CHEBI:33737"/>
        <dbReference type="ChEBI" id="CHEBI:33738"/>
        <dbReference type="ChEBI" id="CHEBI:61963"/>
        <dbReference type="ChEBI" id="CHEBI:65315"/>
        <dbReference type="ChEBI" id="CHEBI:136798"/>
        <dbReference type="ChEBI" id="CHEBI:456215"/>
        <dbReference type="EC" id="2.8.1.4"/>
    </reaction>
</comment>
<dbReference type="InterPro" id="IPR001763">
    <property type="entry name" value="Rhodanese-like_dom"/>
</dbReference>
<dbReference type="InterPro" id="IPR026340">
    <property type="entry name" value="THII_Thiazole_biosynth_dom"/>
</dbReference>
<name>E8Q622_BLOVB</name>
<dbReference type="Pfam" id="PF00581">
    <property type="entry name" value="Rhodanese"/>
    <property type="match status" value="1"/>
</dbReference>
<dbReference type="UniPathway" id="UPA00060"/>
<comment type="catalytic activity">
    <reaction evidence="11">
        <text>[ThiS sulfur-carrier protein]-C-terminal Gly-Gly-AMP + S-sulfanyl-L-cysteinyl-[cysteine desulfurase] + AH2 = [ThiS sulfur-carrier protein]-C-terminal-Gly-aminoethanethioate + L-cysteinyl-[cysteine desulfurase] + A + AMP + 2 H(+)</text>
        <dbReference type="Rhea" id="RHEA:43340"/>
        <dbReference type="Rhea" id="RHEA-COMP:12157"/>
        <dbReference type="Rhea" id="RHEA-COMP:12158"/>
        <dbReference type="Rhea" id="RHEA-COMP:12910"/>
        <dbReference type="Rhea" id="RHEA-COMP:19908"/>
        <dbReference type="ChEBI" id="CHEBI:13193"/>
        <dbReference type="ChEBI" id="CHEBI:15378"/>
        <dbReference type="ChEBI" id="CHEBI:17499"/>
        <dbReference type="ChEBI" id="CHEBI:29950"/>
        <dbReference type="ChEBI" id="CHEBI:61963"/>
        <dbReference type="ChEBI" id="CHEBI:90618"/>
        <dbReference type="ChEBI" id="CHEBI:232372"/>
        <dbReference type="ChEBI" id="CHEBI:456215"/>
    </reaction>
</comment>
<dbReference type="InterPro" id="IPR004114">
    <property type="entry name" value="THUMP_dom"/>
</dbReference>
<evidence type="ECO:0000256" key="11">
    <source>
        <dbReference type="HAMAP-Rule" id="MF_00021"/>
    </source>
</evidence>
<dbReference type="GO" id="GO:0002937">
    <property type="term" value="P:tRNA 4-thiouridine biosynthesis"/>
    <property type="evidence" value="ECO:0007669"/>
    <property type="project" value="TreeGrafter"/>
</dbReference>
<evidence type="ECO:0000256" key="7">
    <source>
        <dbReference type="ARBA" id="ARBA00022884"/>
    </source>
</evidence>
<dbReference type="GO" id="GO:0005524">
    <property type="term" value="F:ATP binding"/>
    <property type="evidence" value="ECO:0007669"/>
    <property type="project" value="UniProtKB-UniRule"/>
</dbReference>
<dbReference type="EMBL" id="CP002189">
    <property type="protein sequence ID" value="ADV33638.1"/>
    <property type="molecule type" value="Genomic_DNA"/>
</dbReference>
<evidence type="ECO:0000256" key="4">
    <source>
        <dbReference type="ARBA" id="ARBA00022679"/>
    </source>
</evidence>
<dbReference type="InterPro" id="IPR054173">
    <property type="entry name" value="ThiI_fer"/>
</dbReference>
<dbReference type="HAMAP" id="MF_00021">
    <property type="entry name" value="ThiI"/>
    <property type="match status" value="1"/>
</dbReference>
<dbReference type="Gene3D" id="3.40.250.10">
    <property type="entry name" value="Rhodanese-like domain"/>
    <property type="match status" value="1"/>
</dbReference>
<feature type="binding site" evidence="11">
    <location>
        <position position="266"/>
    </location>
    <ligand>
        <name>ATP</name>
        <dbReference type="ChEBI" id="CHEBI:30616"/>
    </ligand>
</feature>
<dbReference type="GO" id="GO:0009229">
    <property type="term" value="P:thiamine diphosphate biosynthetic process"/>
    <property type="evidence" value="ECO:0007669"/>
    <property type="project" value="UniProtKB-UniRule"/>
</dbReference>
<feature type="binding site" evidence="11">
    <location>
        <position position="288"/>
    </location>
    <ligand>
        <name>ATP</name>
        <dbReference type="ChEBI" id="CHEBI:30616"/>
    </ligand>
</feature>
<dbReference type="SUPFAM" id="SSF143437">
    <property type="entry name" value="THUMP domain-like"/>
    <property type="match status" value="1"/>
</dbReference>
<keyword evidence="5 11" id="KW-0547">Nucleotide-binding</keyword>
<dbReference type="PANTHER" id="PTHR43209:SF1">
    <property type="entry name" value="TRNA SULFURTRANSFERASE"/>
    <property type="match status" value="1"/>
</dbReference>
<dbReference type="GO" id="GO:0140741">
    <property type="term" value="F:tRNA-uracil-4 sulfurtransferase activity"/>
    <property type="evidence" value="ECO:0007669"/>
    <property type="project" value="UniProtKB-EC"/>
</dbReference>
<sequence length="499" mass="57386">MKIIIKFSPEIIIKSRSVRVFFINVLVKNIKKVLKQYNTLALLRVHWDNIEIQSECGSYLEISKILVNVPGIHSVLWVHDSIINSLEDIYNQVIRTKYYTQLLGKTFCVRVKRRGNHIVTSQDVERYIGSRLHESINDTSVNLVNPEVTIYLNIRDSFLFIVLERFKGLGGFPVGTQQESLSLISGGFDSTVASYMLIRRGCKVHYCFFNLIGNITHTIEVYKIISYLWNKFSGSHKVKLISVDFSIVVKELFMKIKNNYIGIILKRMMIRAASTLASHYKIKSLVTGESLGQVSSQTLDNLILINNVVSSSDCIVFRPLIVHDKESIIKLARQIGTEELSRTIPEYCGLISKRSCAKAKKKAIELEEGNFNFSILDKAISQAHIINVNNILQYIEDIRAIKIETQTELNSQDIIVDIRSEYEQQRNPINIPLDIKIKKIPFYKLKDQFPKLDQNKIYLLYCDQGIMSRLQAIHLLQQGFHNVKVYRSNLLLVNTKINR</sequence>
<evidence type="ECO:0000256" key="8">
    <source>
        <dbReference type="ARBA" id="ARBA00022977"/>
    </source>
</evidence>
<dbReference type="GO" id="GO:0052837">
    <property type="term" value="P:thiazole biosynthetic process"/>
    <property type="evidence" value="ECO:0007669"/>
    <property type="project" value="InterPro"/>
</dbReference>
<dbReference type="NCBIfam" id="TIGR00342">
    <property type="entry name" value="tRNA uracil 4-sulfurtransferase ThiI"/>
    <property type="match status" value="1"/>
</dbReference>
<dbReference type="PANTHER" id="PTHR43209">
    <property type="entry name" value="TRNA SULFURTRANSFERASE"/>
    <property type="match status" value="1"/>
</dbReference>
<dbReference type="GO" id="GO:0000049">
    <property type="term" value="F:tRNA binding"/>
    <property type="evidence" value="ECO:0007669"/>
    <property type="project" value="UniProtKB-UniRule"/>
</dbReference>
<comment type="subcellular location">
    <subcellularLocation>
        <location evidence="1 11">Cytoplasm</location>
    </subcellularLocation>
</comment>
<dbReference type="Gene3D" id="3.40.50.620">
    <property type="entry name" value="HUPs"/>
    <property type="match status" value="1"/>
</dbReference>
<keyword evidence="2 11" id="KW-0963">Cytoplasm</keyword>
<dbReference type="Pfam" id="PF22025">
    <property type="entry name" value="ThiI_fer"/>
    <property type="match status" value="1"/>
</dbReference>
<dbReference type="Proteomes" id="UP000007464">
    <property type="component" value="Chromosome"/>
</dbReference>
<evidence type="ECO:0000256" key="5">
    <source>
        <dbReference type="ARBA" id="ARBA00022741"/>
    </source>
</evidence>
<dbReference type="EC" id="2.8.1.4" evidence="11"/>
<keyword evidence="7 11" id="KW-0694">RNA-binding</keyword>
<dbReference type="InterPro" id="IPR049961">
    <property type="entry name" value="ThiI_N"/>
</dbReference>
<dbReference type="PROSITE" id="PS51165">
    <property type="entry name" value="THUMP"/>
    <property type="match status" value="1"/>
</dbReference>
<protein>
    <recommendedName>
        <fullName evidence="11">tRNA sulfurtransferase</fullName>
        <ecNumber evidence="11">2.8.1.4</ecNumber>
    </recommendedName>
    <alternativeName>
        <fullName evidence="11">Sulfur carrier protein ThiS sulfurtransferase</fullName>
    </alternativeName>
    <alternativeName>
        <fullName evidence="11">Thiamine biosynthesis protein ThiI</fullName>
    </alternativeName>
    <alternativeName>
        <fullName evidence="11">tRNA 4-thiouridine synthase</fullName>
    </alternativeName>
</protein>
<dbReference type="Gene3D" id="3.30.2130.30">
    <property type="match status" value="1"/>
</dbReference>
<evidence type="ECO:0000313" key="14">
    <source>
        <dbReference type="EMBL" id="ADV33638.1"/>
    </source>
</evidence>
<dbReference type="InterPro" id="IPR014729">
    <property type="entry name" value="Rossmann-like_a/b/a_fold"/>
</dbReference>
<dbReference type="GO" id="GO:0009228">
    <property type="term" value="P:thiamine biosynthetic process"/>
    <property type="evidence" value="ECO:0007669"/>
    <property type="project" value="UniProtKB-KW"/>
</dbReference>
<comment type="function">
    <text evidence="11">Catalyzes the ATP-dependent transfer of a sulfur to tRNA to produce 4-thiouridine in position 8 of tRNAs, which functions as a near-UV photosensor. Also catalyzes the transfer of sulfur to the sulfur carrier protein ThiS, forming ThiS-thiocarboxylate. This is a step in the synthesis of thiazole, in the thiamine biosynthesis pathway. The sulfur is donated as persulfide by IscS.</text>
</comment>
<dbReference type="RefSeq" id="WP_013516563.1">
    <property type="nucleotide sequence ID" value="NC_014909.2"/>
</dbReference>
<dbReference type="HOGENOM" id="CLU_037952_4_1_6"/>
<feature type="binding site" evidence="11">
    <location>
        <begin position="183"/>
        <end position="184"/>
    </location>
    <ligand>
        <name>ATP</name>
        <dbReference type="ChEBI" id="CHEBI:30616"/>
    </ligand>
</feature>
<evidence type="ECO:0000256" key="10">
    <source>
        <dbReference type="ARBA" id="ARBA00023284"/>
    </source>
</evidence>
<dbReference type="SMART" id="SM00981">
    <property type="entry name" value="THUMP"/>
    <property type="match status" value="1"/>
</dbReference>